<evidence type="ECO:0000313" key="2">
    <source>
        <dbReference type="Proteomes" id="UP001195769"/>
    </source>
</evidence>
<dbReference type="Proteomes" id="UP001195769">
    <property type="component" value="Unassembled WGS sequence"/>
</dbReference>
<comment type="caution">
    <text evidence="1">The sequence shown here is derived from an EMBL/GenBank/DDBJ whole genome shotgun (WGS) entry which is preliminary data.</text>
</comment>
<sequence>MEKTLVCKTIRLTRTAILHLKMQTTGIELQTRNLSMDDIAFLTAIPSPKSHYVLDELQYELWGRSWCVFVHSLLLTLHHNHKGISAHALERDEERRVIFMNHIVEIALDLKMLNFGDEAAKDERTVDSRPMFENWNKVRFIYSLVPVEVYRFFLNDLSE</sequence>
<evidence type="ECO:0000313" key="1">
    <source>
        <dbReference type="EMBL" id="KAG1900280.1"/>
    </source>
</evidence>
<proteinExistence type="predicted"/>
<dbReference type="AlphaFoldDB" id="A0AAD4E5U4"/>
<gene>
    <name evidence="1" type="ORF">F5891DRAFT_1035097</name>
</gene>
<name>A0AAD4E5U4_9AGAM</name>
<protein>
    <submittedName>
        <fullName evidence="1">Uncharacterized protein</fullName>
    </submittedName>
</protein>
<dbReference type="EMBL" id="JABBWK010000028">
    <property type="protein sequence ID" value="KAG1900280.1"/>
    <property type="molecule type" value="Genomic_DNA"/>
</dbReference>
<dbReference type="GeneID" id="64656092"/>
<accession>A0AAD4E5U4</accession>
<dbReference type="RefSeq" id="XP_041225856.1">
    <property type="nucleotide sequence ID" value="XM_041361794.1"/>
</dbReference>
<organism evidence="1 2">
    <name type="scientific">Suillus fuscotomentosus</name>
    <dbReference type="NCBI Taxonomy" id="1912939"/>
    <lineage>
        <taxon>Eukaryota</taxon>
        <taxon>Fungi</taxon>
        <taxon>Dikarya</taxon>
        <taxon>Basidiomycota</taxon>
        <taxon>Agaricomycotina</taxon>
        <taxon>Agaricomycetes</taxon>
        <taxon>Agaricomycetidae</taxon>
        <taxon>Boletales</taxon>
        <taxon>Suillineae</taxon>
        <taxon>Suillaceae</taxon>
        <taxon>Suillus</taxon>
    </lineage>
</organism>
<keyword evidence="2" id="KW-1185">Reference proteome</keyword>
<reference evidence="1" key="1">
    <citation type="journal article" date="2020" name="New Phytol.">
        <title>Comparative genomics reveals dynamic genome evolution in host specialist ectomycorrhizal fungi.</title>
        <authorList>
            <person name="Lofgren L.A."/>
            <person name="Nguyen N.H."/>
            <person name="Vilgalys R."/>
            <person name="Ruytinx J."/>
            <person name="Liao H.L."/>
            <person name="Branco S."/>
            <person name="Kuo A."/>
            <person name="LaButti K."/>
            <person name="Lipzen A."/>
            <person name="Andreopoulos W."/>
            <person name="Pangilinan J."/>
            <person name="Riley R."/>
            <person name="Hundley H."/>
            <person name="Na H."/>
            <person name="Barry K."/>
            <person name="Grigoriev I.V."/>
            <person name="Stajich J.E."/>
            <person name="Kennedy P.G."/>
        </authorList>
    </citation>
    <scope>NUCLEOTIDE SEQUENCE</scope>
    <source>
        <strain evidence="1">FC203</strain>
    </source>
</reference>